<feature type="region of interest" description="Disordered" evidence="1">
    <location>
        <begin position="67"/>
        <end position="90"/>
    </location>
</feature>
<proteinExistence type="predicted"/>
<organism evidence="2 3">
    <name type="scientific">Mycena sanguinolenta</name>
    <dbReference type="NCBI Taxonomy" id="230812"/>
    <lineage>
        <taxon>Eukaryota</taxon>
        <taxon>Fungi</taxon>
        <taxon>Dikarya</taxon>
        <taxon>Basidiomycota</taxon>
        <taxon>Agaricomycotina</taxon>
        <taxon>Agaricomycetes</taxon>
        <taxon>Agaricomycetidae</taxon>
        <taxon>Agaricales</taxon>
        <taxon>Marasmiineae</taxon>
        <taxon>Mycenaceae</taxon>
        <taxon>Mycena</taxon>
    </lineage>
</organism>
<keyword evidence="3" id="KW-1185">Reference proteome</keyword>
<protein>
    <submittedName>
        <fullName evidence="2">Uncharacterized protein</fullName>
    </submittedName>
</protein>
<dbReference type="AlphaFoldDB" id="A0A8H7CWU4"/>
<evidence type="ECO:0000313" key="3">
    <source>
        <dbReference type="Proteomes" id="UP000623467"/>
    </source>
</evidence>
<reference evidence="2" key="1">
    <citation type="submission" date="2020-05" db="EMBL/GenBank/DDBJ databases">
        <title>Mycena genomes resolve the evolution of fungal bioluminescence.</title>
        <authorList>
            <person name="Tsai I.J."/>
        </authorList>
    </citation>
    <scope>NUCLEOTIDE SEQUENCE</scope>
    <source>
        <strain evidence="2">160909Yilan</strain>
    </source>
</reference>
<evidence type="ECO:0000313" key="2">
    <source>
        <dbReference type="EMBL" id="KAF7353260.1"/>
    </source>
</evidence>
<name>A0A8H7CWU4_9AGAR</name>
<comment type="caution">
    <text evidence="2">The sequence shown here is derived from an EMBL/GenBank/DDBJ whole genome shotgun (WGS) entry which is preliminary data.</text>
</comment>
<evidence type="ECO:0000256" key="1">
    <source>
        <dbReference type="SAM" id="MobiDB-lite"/>
    </source>
</evidence>
<dbReference type="EMBL" id="JACAZH010000012">
    <property type="protein sequence ID" value="KAF7353260.1"/>
    <property type="molecule type" value="Genomic_DNA"/>
</dbReference>
<accession>A0A8H7CWU4</accession>
<feature type="compositionally biased region" description="Low complexity" evidence="1">
    <location>
        <begin position="76"/>
        <end position="90"/>
    </location>
</feature>
<feature type="region of interest" description="Disordered" evidence="1">
    <location>
        <begin position="14"/>
        <end position="54"/>
    </location>
</feature>
<sequence>MLIPFCVYRYSGVGGARASPSSGAGARSTAAARARPPRGRQPQHQSERESDCEKALKMRHGETLFGFPSRGEYEVPAPSTTASTTTSSFPPFRSIRISVGSASTDTTSSSLGSSSTVPAQVWRMAAEIQCLGSGGGVRVRFFLSSS</sequence>
<feature type="compositionally biased region" description="Low complexity" evidence="1">
    <location>
        <begin position="16"/>
        <end position="34"/>
    </location>
</feature>
<gene>
    <name evidence="2" type="ORF">MSAN_01513900</name>
</gene>
<feature type="compositionally biased region" description="Basic and acidic residues" evidence="1">
    <location>
        <begin position="45"/>
        <end position="54"/>
    </location>
</feature>
<dbReference type="Proteomes" id="UP000623467">
    <property type="component" value="Unassembled WGS sequence"/>
</dbReference>